<proteinExistence type="predicted"/>
<evidence type="ECO:0000313" key="2">
    <source>
        <dbReference type="EMBL" id="MXU92005.1"/>
    </source>
</evidence>
<reference evidence="2" key="1">
    <citation type="submission" date="2019-12" db="EMBL/GenBank/DDBJ databases">
        <title>An insight into the sialome of adult female Ixodes ricinus ticks feeding for 6 days.</title>
        <authorList>
            <person name="Perner J."/>
            <person name="Ribeiro J.M.C."/>
        </authorList>
    </citation>
    <scope>NUCLEOTIDE SEQUENCE</scope>
    <source>
        <strain evidence="2">Semi-engorged</strain>
        <tissue evidence="2">Salivary glands</tissue>
    </source>
</reference>
<name>A0A6B0UQG6_IXORI</name>
<feature type="chain" id="PRO_5025430722" evidence="1">
    <location>
        <begin position="27"/>
        <end position="128"/>
    </location>
</feature>
<organism evidence="2">
    <name type="scientific">Ixodes ricinus</name>
    <name type="common">Common tick</name>
    <name type="synonym">Acarus ricinus</name>
    <dbReference type="NCBI Taxonomy" id="34613"/>
    <lineage>
        <taxon>Eukaryota</taxon>
        <taxon>Metazoa</taxon>
        <taxon>Ecdysozoa</taxon>
        <taxon>Arthropoda</taxon>
        <taxon>Chelicerata</taxon>
        <taxon>Arachnida</taxon>
        <taxon>Acari</taxon>
        <taxon>Parasitiformes</taxon>
        <taxon>Ixodida</taxon>
        <taxon>Ixodoidea</taxon>
        <taxon>Ixodidae</taxon>
        <taxon>Ixodinae</taxon>
        <taxon>Ixodes</taxon>
    </lineage>
</organism>
<dbReference type="EMBL" id="GIFC01009922">
    <property type="protein sequence ID" value="MXU92005.1"/>
    <property type="molecule type" value="Transcribed_RNA"/>
</dbReference>
<dbReference type="AlphaFoldDB" id="A0A6B0UQG6"/>
<accession>A0A6B0UQG6</accession>
<sequence length="128" mass="14240">MLIQLFFFFFCLNHFLLIPLLSPGDASPILPHCFSSQRRLDPRFSFASFLPKKKKVCATAQNGMKTEESKSEGTPPTQAAGAAAQHVPFCIWASSKAQTWHLLHTGTMCAQFGQFFSSSVQAAELLWQ</sequence>
<feature type="signal peptide" evidence="1">
    <location>
        <begin position="1"/>
        <end position="26"/>
    </location>
</feature>
<evidence type="ECO:0000256" key="1">
    <source>
        <dbReference type="SAM" id="SignalP"/>
    </source>
</evidence>
<keyword evidence="1" id="KW-0732">Signal</keyword>
<protein>
    <submittedName>
        <fullName evidence="2">Putative secreted protein</fullName>
    </submittedName>
</protein>